<sequence>MVDLIDVVLEGFKSIIDWLIGLFLDGITSGYETITDQIFGTPLPQTDGSFVFGTPTNSPWSELHTALVGGEVMFLSLTLLVICVQGRHLSRIFNIGSAYESRKTRKSAWLGAFLIISWYWISVLLLYLVDGFTIALLPSLDTLGRVMIGFLQDSIINPTLSMFFVSLGSLSMWSLLAIYYIRDILLYVYIYGMPLLFAIGYGNIPILSDIAIGFTKRFVPLAILPLPASVIFKGYDLLYVELSLEPSTAFLQYIVAVSLPLLALYATWKTFIYASPTTTKVLGRTAKGAAMVAGTAAGGYVGGTGLASNVAKTGTKKAAQQMIIEKVASKRSGSGNTGGTPSYRRTQNED</sequence>
<name>A0A1H3NWH1_9EURY</name>
<feature type="transmembrane region" description="Helical" evidence="2">
    <location>
        <begin position="107"/>
        <end position="128"/>
    </location>
</feature>
<dbReference type="EMBL" id="FNPC01000016">
    <property type="protein sequence ID" value="SDY93043.1"/>
    <property type="molecule type" value="Genomic_DNA"/>
</dbReference>
<keyword evidence="2" id="KW-0472">Membrane</keyword>
<evidence type="ECO:0000313" key="4">
    <source>
        <dbReference type="Proteomes" id="UP000199079"/>
    </source>
</evidence>
<feature type="transmembrane region" description="Helical" evidence="2">
    <location>
        <begin position="66"/>
        <end position="86"/>
    </location>
</feature>
<protein>
    <recommendedName>
        <fullName evidence="5">Type IV secretion system protein TrbL</fullName>
    </recommendedName>
</protein>
<evidence type="ECO:0008006" key="5">
    <source>
        <dbReference type="Google" id="ProtNLM"/>
    </source>
</evidence>
<proteinExistence type="predicted"/>
<organism evidence="3 4">
    <name type="scientific">Halopenitus persicus</name>
    <dbReference type="NCBI Taxonomy" id="1048396"/>
    <lineage>
        <taxon>Archaea</taxon>
        <taxon>Methanobacteriati</taxon>
        <taxon>Methanobacteriota</taxon>
        <taxon>Stenosarchaea group</taxon>
        <taxon>Halobacteria</taxon>
        <taxon>Halobacteriales</taxon>
        <taxon>Haloferacaceae</taxon>
        <taxon>Halopenitus</taxon>
    </lineage>
</organism>
<feature type="region of interest" description="Disordered" evidence="1">
    <location>
        <begin position="327"/>
        <end position="350"/>
    </location>
</feature>
<gene>
    <name evidence="3" type="ORF">SAMN05216564_1166</name>
</gene>
<accession>A0A1H3NWH1</accession>
<dbReference type="AlphaFoldDB" id="A0A1H3NWH1"/>
<dbReference type="OrthoDB" id="270253at2157"/>
<evidence type="ECO:0000256" key="1">
    <source>
        <dbReference type="SAM" id="MobiDB-lite"/>
    </source>
</evidence>
<dbReference type="InterPro" id="IPR045782">
    <property type="entry name" value="TrbL_3"/>
</dbReference>
<feature type="transmembrane region" description="Helical" evidence="2">
    <location>
        <begin position="187"/>
        <end position="206"/>
    </location>
</feature>
<keyword evidence="2" id="KW-0812">Transmembrane</keyword>
<evidence type="ECO:0000313" key="3">
    <source>
        <dbReference type="EMBL" id="SDY93043.1"/>
    </source>
</evidence>
<evidence type="ECO:0000256" key="2">
    <source>
        <dbReference type="SAM" id="Phobius"/>
    </source>
</evidence>
<dbReference type="Proteomes" id="UP000199079">
    <property type="component" value="Unassembled WGS sequence"/>
</dbReference>
<dbReference type="Pfam" id="PF19590">
    <property type="entry name" value="TrbL_3"/>
    <property type="match status" value="1"/>
</dbReference>
<feature type="transmembrane region" description="Helical" evidence="2">
    <location>
        <begin position="250"/>
        <end position="268"/>
    </location>
</feature>
<dbReference type="RefSeq" id="WP_092735250.1">
    <property type="nucleotide sequence ID" value="NZ_FNPC01000016.1"/>
</dbReference>
<feature type="transmembrane region" description="Helical" evidence="2">
    <location>
        <begin position="163"/>
        <end position="181"/>
    </location>
</feature>
<reference evidence="4" key="1">
    <citation type="submission" date="2016-10" db="EMBL/GenBank/DDBJ databases">
        <authorList>
            <person name="Varghese N."/>
            <person name="Submissions S."/>
        </authorList>
    </citation>
    <scope>NUCLEOTIDE SEQUENCE [LARGE SCALE GENOMIC DNA]</scope>
    <source>
        <strain evidence="4">DC30,IBRC 10041,KCTC 4046</strain>
    </source>
</reference>
<keyword evidence="4" id="KW-1185">Reference proteome</keyword>
<feature type="compositionally biased region" description="Polar residues" evidence="1">
    <location>
        <begin position="331"/>
        <end position="350"/>
    </location>
</feature>
<keyword evidence="2" id="KW-1133">Transmembrane helix</keyword>
<feature type="transmembrane region" description="Helical" evidence="2">
    <location>
        <begin position="218"/>
        <end position="238"/>
    </location>
</feature>